<gene>
    <name evidence="1" type="ORF">FG385_19215</name>
</gene>
<sequence>MAGGSPPTRDSAVSAADELAAAVVAALRPDAAPMDRRRVEVAVVRLGEALLGLIREFDLAPGDSASARAERLAAGVTLSGKVW</sequence>
<evidence type="ECO:0000313" key="1">
    <source>
        <dbReference type="EMBL" id="TNC24184.1"/>
    </source>
</evidence>
<organism evidence="1 2">
    <name type="scientific">Amycolatopsis alkalitolerans</name>
    <dbReference type="NCBI Taxonomy" id="2547244"/>
    <lineage>
        <taxon>Bacteria</taxon>
        <taxon>Bacillati</taxon>
        <taxon>Actinomycetota</taxon>
        <taxon>Actinomycetes</taxon>
        <taxon>Pseudonocardiales</taxon>
        <taxon>Pseudonocardiaceae</taxon>
        <taxon>Amycolatopsis</taxon>
    </lineage>
</organism>
<dbReference type="Proteomes" id="UP000305546">
    <property type="component" value="Unassembled WGS sequence"/>
</dbReference>
<name>A0A5C4LXM7_9PSEU</name>
<accession>A0A5C4LXM7</accession>
<keyword evidence="2" id="KW-1185">Reference proteome</keyword>
<evidence type="ECO:0000313" key="2">
    <source>
        <dbReference type="Proteomes" id="UP000305546"/>
    </source>
</evidence>
<proteinExistence type="predicted"/>
<protein>
    <submittedName>
        <fullName evidence="1">Uncharacterized protein</fullName>
    </submittedName>
</protein>
<dbReference type="RefSeq" id="WP_139098137.1">
    <property type="nucleotide sequence ID" value="NZ_VDFW01000016.1"/>
</dbReference>
<dbReference type="EMBL" id="VDFW01000016">
    <property type="protein sequence ID" value="TNC24184.1"/>
    <property type="molecule type" value="Genomic_DNA"/>
</dbReference>
<reference evidence="1 2" key="1">
    <citation type="submission" date="2019-06" db="EMBL/GenBank/DDBJ databases">
        <title>Amycolatopsis alkalitolerans sp. nov., isolated from Gastrodia elata Blume.</title>
        <authorList>
            <person name="Narsing Rao M.P."/>
            <person name="Li W.J."/>
        </authorList>
    </citation>
    <scope>NUCLEOTIDE SEQUENCE [LARGE SCALE GENOMIC DNA]</scope>
    <source>
        <strain evidence="1 2">SYSUP0005</strain>
    </source>
</reference>
<dbReference type="AlphaFoldDB" id="A0A5C4LXM7"/>
<comment type="caution">
    <text evidence="1">The sequence shown here is derived from an EMBL/GenBank/DDBJ whole genome shotgun (WGS) entry which is preliminary data.</text>
</comment>